<proteinExistence type="predicted"/>
<accession>A0A7N2M4H7</accession>
<keyword evidence="4" id="KW-1185">Reference proteome</keyword>
<organism evidence="3 4">
    <name type="scientific">Quercus lobata</name>
    <name type="common">Valley oak</name>
    <dbReference type="NCBI Taxonomy" id="97700"/>
    <lineage>
        <taxon>Eukaryota</taxon>
        <taxon>Viridiplantae</taxon>
        <taxon>Streptophyta</taxon>
        <taxon>Embryophyta</taxon>
        <taxon>Tracheophyta</taxon>
        <taxon>Spermatophyta</taxon>
        <taxon>Magnoliopsida</taxon>
        <taxon>eudicotyledons</taxon>
        <taxon>Gunneridae</taxon>
        <taxon>Pentapetalae</taxon>
        <taxon>rosids</taxon>
        <taxon>fabids</taxon>
        <taxon>Fagales</taxon>
        <taxon>Fagaceae</taxon>
        <taxon>Quercus</taxon>
    </lineage>
</organism>
<sequence length="168" mass="19044">MDDMTNKQTCKPCSTLAHLGMHRDSKKISKTKPKIRIIHIFAPEIIKTDVANFRELVQRLTGKPMEKGCNKKPSRIPRSEESRSASSDKPTVQTNKMELPSGFRSNLDQSRERIKDEEEGILWNAEQSGGFLGSLSELEDYIQDLGDEFPFLPLDASRLHSIEEAQIT</sequence>
<dbReference type="PANTHER" id="PTHR33143:SF3">
    <property type="entry name" value="VQ MOTIF-CONTAINING PROTEIN 17-RELATED"/>
    <property type="match status" value="1"/>
</dbReference>
<feature type="region of interest" description="Disordered" evidence="1">
    <location>
        <begin position="62"/>
        <end position="111"/>
    </location>
</feature>
<dbReference type="AlphaFoldDB" id="A0A7N2M4H7"/>
<dbReference type="InParanoid" id="A0A7N2M4H7"/>
<dbReference type="InterPro" id="IPR008889">
    <property type="entry name" value="VQ"/>
</dbReference>
<dbReference type="GeneID" id="115953927"/>
<name>A0A7N2M4H7_QUELO</name>
<protein>
    <recommendedName>
        <fullName evidence="2">VQ domain-containing protein</fullName>
    </recommendedName>
</protein>
<dbReference type="Pfam" id="PF05678">
    <property type="entry name" value="VQ"/>
    <property type="match status" value="1"/>
</dbReference>
<evidence type="ECO:0000259" key="2">
    <source>
        <dbReference type="Pfam" id="PF05678"/>
    </source>
</evidence>
<dbReference type="GO" id="GO:0005634">
    <property type="term" value="C:nucleus"/>
    <property type="evidence" value="ECO:0007669"/>
    <property type="project" value="TreeGrafter"/>
</dbReference>
<evidence type="ECO:0000313" key="3">
    <source>
        <dbReference type="EnsemblPlants" id="QL07p023704:mrna:CDS:1"/>
    </source>
</evidence>
<gene>
    <name evidence="3" type="primary">LOC115953927</name>
</gene>
<dbReference type="PANTHER" id="PTHR33143">
    <property type="entry name" value="F16F4.1 PROTEIN-RELATED"/>
    <property type="match status" value="1"/>
</dbReference>
<dbReference type="InterPro" id="IPR039607">
    <property type="entry name" value="VQ_8/17/18/20/21/25"/>
</dbReference>
<feature type="domain" description="VQ" evidence="2">
    <location>
        <begin position="40"/>
        <end position="64"/>
    </location>
</feature>
<reference evidence="3 4" key="1">
    <citation type="journal article" date="2016" name="G3 (Bethesda)">
        <title>First Draft Assembly and Annotation of the Genome of a California Endemic Oak Quercus lobata Nee (Fagaceae).</title>
        <authorList>
            <person name="Sork V.L."/>
            <person name="Fitz-Gibbon S.T."/>
            <person name="Puiu D."/>
            <person name="Crepeau M."/>
            <person name="Gugger P.F."/>
            <person name="Sherman R."/>
            <person name="Stevens K."/>
            <person name="Langley C.H."/>
            <person name="Pellegrini M."/>
            <person name="Salzberg S.L."/>
        </authorList>
    </citation>
    <scope>NUCLEOTIDE SEQUENCE [LARGE SCALE GENOMIC DNA]</scope>
    <source>
        <strain evidence="3 4">cv. SW786</strain>
    </source>
</reference>
<dbReference type="OMA" id="MEATIFE"/>
<dbReference type="KEGG" id="qlo:115953927"/>
<dbReference type="EMBL" id="LRBV02000007">
    <property type="status" value="NOT_ANNOTATED_CDS"/>
    <property type="molecule type" value="Genomic_DNA"/>
</dbReference>
<dbReference type="OrthoDB" id="693437at2759"/>
<dbReference type="RefSeq" id="XP_030927616.1">
    <property type="nucleotide sequence ID" value="XM_031071756.1"/>
</dbReference>
<dbReference type="Gramene" id="QL07p023704:mrna">
    <property type="protein sequence ID" value="QL07p023704:mrna:CDS:1"/>
    <property type="gene ID" value="QL07p023704"/>
</dbReference>
<dbReference type="Proteomes" id="UP000594261">
    <property type="component" value="Chromosome 7"/>
</dbReference>
<dbReference type="FunCoup" id="A0A7N2M4H7">
    <property type="interactions" value="29"/>
</dbReference>
<reference evidence="3" key="2">
    <citation type="submission" date="2021-01" db="UniProtKB">
        <authorList>
            <consortium name="EnsemblPlants"/>
        </authorList>
    </citation>
    <scope>IDENTIFICATION</scope>
</reference>
<evidence type="ECO:0000313" key="4">
    <source>
        <dbReference type="Proteomes" id="UP000594261"/>
    </source>
</evidence>
<evidence type="ECO:0000256" key="1">
    <source>
        <dbReference type="SAM" id="MobiDB-lite"/>
    </source>
</evidence>
<dbReference type="EnsemblPlants" id="QL07p023704:mrna">
    <property type="protein sequence ID" value="QL07p023704:mrna:CDS:1"/>
    <property type="gene ID" value="QL07p023704"/>
</dbReference>